<dbReference type="Proteomes" id="UP000217199">
    <property type="component" value="Unassembled WGS sequence"/>
</dbReference>
<dbReference type="EMBL" id="NBII01000003">
    <property type="protein sequence ID" value="PAV20748.1"/>
    <property type="molecule type" value="Genomic_DNA"/>
</dbReference>
<proteinExistence type="predicted"/>
<feature type="compositionally biased region" description="Low complexity" evidence="3">
    <location>
        <begin position="435"/>
        <end position="448"/>
    </location>
</feature>
<evidence type="ECO:0000259" key="4">
    <source>
        <dbReference type="PROSITE" id="PS50004"/>
    </source>
</evidence>
<dbReference type="OrthoDB" id="270970at2759"/>
<evidence type="ECO:0000313" key="6">
    <source>
        <dbReference type="Proteomes" id="UP000217199"/>
    </source>
</evidence>
<dbReference type="AlphaFoldDB" id="A0A286UMD2"/>
<dbReference type="CDD" id="cd08681">
    <property type="entry name" value="C2_fungal_Inn1p-like"/>
    <property type="match status" value="1"/>
</dbReference>
<feature type="compositionally biased region" description="Polar residues" evidence="3">
    <location>
        <begin position="646"/>
        <end position="659"/>
    </location>
</feature>
<keyword evidence="6" id="KW-1185">Reference proteome</keyword>
<feature type="region of interest" description="Disordered" evidence="3">
    <location>
        <begin position="245"/>
        <end position="306"/>
    </location>
</feature>
<protein>
    <submittedName>
        <fullName evidence="5">Calcineurin temperature suppressor Cts1</fullName>
    </submittedName>
</protein>
<dbReference type="PROSITE" id="PS50004">
    <property type="entry name" value="C2"/>
    <property type="match status" value="1"/>
</dbReference>
<keyword evidence="2" id="KW-0106">Calcium</keyword>
<feature type="compositionally biased region" description="Polar residues" evidence="3">
    <location>
        <begin position="485"/>
        <end position="515"/>
    </location>
</feature>
<feature type="region of interest" description="Disordered" evidence="3">
    <location>
        <begin position="161"/>
        <end position="198"/>
    </location>
</feature>
<dbReference type="InterPro" id="IPR035892">
    <property type="entry name" value="C2_domain_sf"/>
</dbReference>
<dbReference type="InterPro" id="IPR000008">
    <property type="entry name" value="C2_dom"/>
</dbReference>
<feature type="region of interest" description="Disordered" evidence="3">
    <location>
        <begin position="67"/>
        <end position="95"/>
    </location>
</feature>
<feature type="domain" description="C2" evidence="4">
    <location>
        <begin position="1"/>
        <end position="138"/>
    </location>
</feature>
<feature type="compositionally biased region" description="Polar residues" evidence="3">
    <location>
        <begin position="709"/>
        <end position="724"/>
    </location>
</feature>
<accession>A0A286UMD2</accession>
<dbReference type="PANTHER" id="PTHR46502:SF2">
    <property type="entry name" value="16 KDA PHLOEM PROTEIN 2"/>
    <property type="match status" value="1"/>
</dbReference>
<name>A0A286UMD2_9AGAM</name>
<dbReference type="GO" id="GO:0046872">
    <property type="term" value="F:metal ion binding"/>
    <property type="evidence" value="ECO:0007669"/>
    <property type="project" value="UniProtKB-KW"/>
</dbReference>
<feature type="compositionally biased region" description="Pro residues" evidence="3">
    <location>
        <begin position="625"/>
        <end position="643"/>
    </location>
</feature>
<feature type="compositionally biased region" description="Polar residues" evidence="3">
    <location>
        <begin position="186"/>
        <end position="197"/>
    </location>
</feature>
<dbReference type="Pfam" id="PF00168">
    <property type="entry name" value="C2"/>
    <property type="match status" value="1"/>
</dbReference>
<feature type="compositionally biased region" description="Low complexity" evidence="3">
    <location>
        <begin position="280"/>
        <end position="306"/>
    </location>
</feature>
<feature type="compositionally biased region" description="Pro residues" evidence="3">
    <location>
        <begin position="464"/>
        <end position="474"/>
    </location>
</feature>
<feature type="compositionally biased region" description="Basic and acidic residues" evidence="3">
    <location>
        <begin position="253"/>
        <end position="264"/>
    </location>
</feature>
<organism evidence="5 6">
    <name type="scientific">Pyrrhoderma noxium</name>
    <dbReference type="NCBI Taxonomy" id="2282107"/>
    <lineage>
        <taxon>Eukaryota</taxon>
        <taxon>Fungi</taxon>
        <taxon>Dikarya</taxon>
        <taxon>Basidiomycota</taxon>
        <taxon>Agaricomycotina</taxon>
        <taxon>Agaricomycetes</taxon>
        <taxon>Hymenochaetales</taxon>
        <taxon>Hymenochaetaceae</taxon>
        <taxon>Pyrrhoderma</taxon>
    </lineage>
</organism>
<feature type="compositionally biased region" description="Pro residues" evidence="3">
    <location>
        <begin position="599"/>
        <end position="609"/>
    </location>
</feature>
<keyword evidence="1" id="KW-0479">Metal-binding</keyword>
<feature type="compositionally biased region" description="Low complexity" evidence="3">
    <location>
        <begin position="354"/>
        <end position="365"/>
    </location>
</feature>
<evidence type="ECO:0000256" key="2">
    <source>
        <dbReference type="ARBA" id="ARBA00022837"/>
    </source>
</evidence>
<dbReference type="STRING" id="2282107.A0A286UMD2"/>
<dbReference type="InParanoid" id="A0A286UMD2"/>
<dbReference type="PRINTS" id="PR01217">
    <property type="entry name" value="PRICHEXTENSN"/>
</dbReference>
<sequence length="761" mass="81758">MSATPREVGTLVVVILKAQHLPNKRHIGKQDPYCSVTLAGERRRTRAIKRGGQHPEWDEEVRFTLYEDNDDPLGTSSTPGSTPPPLPPKSERRKKKIKGGNLMIVACYADDPKEPELIGETVVDLTEVLTKGETDEWFTLQNKDKFSGEVYLELTFWSNEKPPEKKTKTRPMKSNQQYGGPGSFVPSESESSFGTADSRNSVASSLHSASSLAKLDLYNPPYETVAGRAARTQVTGVTVNQLTDEFGGLSVRNGRESPNRRRETFPPPRNGHTPKPTDQSYSSFSNSNSYHSGSYGSEGYSTSGSSFSYDNPATPIARTQHRHSFGEPGQSFPAYQSPYDPNPGGYSSHQQEYSSSMYSIPSASSGFTPVNPTPTPSGFAPMPTGAPTSSSGFSMIPSSTPAPSGFMPPMQSGYVPHPTQTPVPYAVGPQPSQTPAPSGFMPPSSSMGYQHPQAPPQSYTPFQQYPPQPTPVPPQMMYQPGPGSSALTTPPHSVPPQQYTTVPSPSHSGIISQQYPVYAPSTPSPPQHQPQQYNPSPPVQGSRPLPTPGIQNGGYPVTPPHALMHTPPQGPSPPHPVSGMYSNQSHVPSQPSLQQNHPLPVPPGPPSQPPITTGPFPVTQQNGFIPPPPPPPLRRMSNPPPPVGLYQQSGSVDQTNGRGQSPGRAPLPHPPSGMKPSSTFPLPPPPLIQQFGSGFQVPPPPPALPSRRVVSTSQPQFSYQTNGNGMPRSVKPGEIYNPGPPPRPPVVYDSTTGFWNTSVAQ</sequence>
<dbReference type="SMART" id="SM00239">
    <property type="entry name" value="C2"/>
    <property type="match status" value="1"/>
</dbReference>
<feature type="compositionally biased region" description="Polar residues" evidence="3">
    <location>
        <begin position="386"/>
        <end position="402"/>
    </location>
</feature>
<feature type="region of interest" description="Disordered" evidence="3">
    <location>
        <begin position="322"/>
        <end position="750"/>
    </location>
</feature>
<dbReference type="Gene3D" id="2.60.40.150">
    <property type="entry name" value="C2 domain"/>
    <property type="match status" value="1"/>
</dbReference>
<comment type="caution">
    <text evidence="5">The sequence shown here is derived from an EMBL/GenBank/DDBJ whole genome shotgun (WGS) entry which is preliminary data.</text>
</comment>
<dbReference type="PANTHER" id="PTHR46502">
    <property type="entry name" value="C2 DOMAIN-CONTAINING"/>
    <property type="match status" value="1"/>
</dbReference>
<evidence type="ECO:0000256" key="3">
    <source>
        <dbReference type="SAM" id="MobiDB-lite"/>
    </source>
</evidence>
<gene>
    <name evidence="5" type="ORF">PNOK_0337500</name>
</gene>
<feature type="compositionally biased region" description="Polar residues" evidence="3">
    <location>
        <begin position="580"/>
        <end position="597"/>
    </location>
</feature>
<dbReference type="InterPro" id="IPR037791">
    <property type="entry name" value="C2_fungal_Inn1"/>
</dbReference>
<evidence type="ECO:0000256" key="1">
    <source>
        <dbReference type="ARBA" id="ARBA00022723"/>
    </source>
</evidence>
<evidence type="ECO:0000313" key="5">
    <source>
        <dbReference type="EMBL" id="PAV20748.1"/>
    </source>
</evidence>
<dbReference type="SUPFAM" id="SSF49562">
    <property type="entry name" value="C2 domain (Calcium/lipid-binding domain, CaLB)"/>
    <property type="match status" value="1"/>
</dbReference>
<reference evidence="5 6" key="1">
    <citation type="journal article" date="2017" name="Mol. Ecol.">
        <title>Comparative and population genomic landscape of Phellinus noxius: A hypervariable fungus causing root rot in trees.</title>
        <authorList>
            <person name="Chung C.L."/>
            <person name="Lee T.J."/>
            <person name="Akiba M."/>
            <person name="Lee H.H."/>
            <person name="Kuo T.H."/>
            <person name="Liu D."/>
            <person name="Ke H.M."/>
            <person name="Yokoi T."/>
            <person name="Roa M.B."/>
            <person name="Lu M.J."/>
            <person name="Chang Y.Y."/>
            <person name="Ann P.J."/>
            <person name="Tsai J.N."/>
            <person name="Chen C.Y."/>
            <person name="Tzean S.S."/>
            <person name="Ota Y."/>
            <person name="Hattori T."/>
            <person name="Sahashi N."/>
            <person name="Liou R.F."/>
            <person name="Kikuchi T."/>
            <person name="Tsai I.J."/>
        </authorList>
    </citation>
    <scope>NUCLEOTIDE SEQUENCE [LARGE SCALE GENOMIC DNA]</scope>
    <source>
        <strain evidence="5 6">FFPRI411160</strain>
    </source>
</reference>